<dbReference type="GO" id="GO:0051213">
    <property type="term" value="F:dioxygenase activity"/>
    <property type="evidence" value="ECO:0007669"/>
    <property type="project" value="UniProtKB-KW"/>
</dbReference>
<protein>
    <recommendedName>
        <fullName evidence="8">Fe2OG dioxygenase domain-containing protein</fullName>
    </recommendedName>
</protein>
<dbReference type="Proteomes" id="UP000664859">
    <property type="component" value="Unassembled WGS sequence"/>
</dbReference>
<keyword evidence="10" id="KW-1185">Reference proteome</keyword>
<reference evidence="9" key="1">
    <citation type="submission" date="2021-02" db="EMBL/GenBank/DDBJ databases">
        <title>First Annotated Genome of the Yellow-green Alga Tribonema minus.</title>
        <authorList>
            <person name="Mahan K.M."/>
        </authorList>
    </citation>
    <scope>NUCLEOTIDE SEQUENCE</scope>
    <source>
        <strain evidence="9">UTEX B ZZ1240</strain>
    </source>
</reference>
<feature type="domain" description="Fe2OG dioxygenase" evidence="8">
    <location>
        <begin position="99"/>
        <end position="230"/>
    </location>
</feature>
<dbReference type="InterPro" id="IPR005123">
    <property type="entry name" value="Oxoglu/Fe-dep_dioxygenase_dom"/>
</dbReference>
<proteinExistence type="inferred from homology"/>
<organism evidence="9 10">
    <name type="scientific">Tribonema minus</name>
    <dbReference type="NCBI Taxonomy" id="303371"/>
    <lineage>
        <taxon>Eukaryota</taxon>
        <taxon>Sar</taxon>
        <taxon>Stramenopiles</taxon>
        <taxon>Ochrophyta</taxon>
        <taxon>PX clade</taxon>
        <taxon>Xanthophyceae</taxon>
        <taxon>Tribonematales</taxon>
        <taxon>Tribonemataceae</taxon>
        <taxon>Tribonema</taxon>
    </lineage>
</organism>
<keyword evidence="4" id="KW-0223">Dioxygenase</keyword>
<evidence type="ECO:0000313" key="9">
    <source>
        <dbReference type="EMBL" id="KAG5192602.1"/>
    </source>
</evidence>
<accession>A0A835ZDT2</accession>
<sequence length="245" mass="26675">MPVSVPTVDLQSHRTGTIPSVYYNPDFVTASLADEIIKQVYAVPEGHARWTVLRTRRLQCWGGQLQADGRAHDPSDLCPWLQQLCTLLVTCGIFPAHAPPNHVLINEYQPGQGIMPHTDGPMYYPRTATLSLMSDAVFKLAQRPRSPGDIGSVDLSPTEALLLRNRSLVVFADAAYTDFTHGIDFVHEEAVGDGSGGTCSVVNGPEAGVAEEEVVVERALRISLTFRHVPDAARTGQQQMPAPHT</sequence>
<evidence type="ECO:0000256" key="7">
    <source>
        <dbReference type="ARBA" id="ARBA00023242"/>
    </source>
</evidence>
<dbReference type="GO" id="GO:0005634">
    <property type="term" value="C:nucleus"/>
    <property type="evidence" value="ECO:0007669"/>
    <property type="project" value="UniProtKB-SubCell"/>
</dbReference>
<dbReference type="PANTHER" id="PTHR46030">
    <property type="entry name" value="ALPHA-KETOGLUTARATE-DEPENDENT DIOXYGENASE ALKB HOMOLOG 6"/>
    <property type="match status" value="1"/>
</dbReference>
<gene>
    <name evidence="9" type="ORF">JKP88DRAFT_204039</name>
</gene>
<comment type="similarity">
    <text evidence="2">Belongs to the alkB family.</text>
</comment>
<dbReference type="Pfam" id="PF13532">
    <property type="entry name" value="2OG-FeII_Oxy_2"/>
    <property type="match status" value="1"/>
</dbReference>
<dbReference type="SUPFAM" id="SSF51197">
    <property type="entry name" value="Clavaminate synthase-like"/>
    <property type="match status" value="1"/>
</dbReference>
<dbReference type="PROSITE" id="PS51471">
    <property type="entry name" value="FE2OG_OXY"/>
    <property type="match status" value="1"/>
</dbReference>
<dbReference type="InterPro" id="IPR037151">
    <property type="entry name" value="AlkB-like_sf"/>
</dbReference>
<comment type="subcellular location">
    <subcellularLocation>
        <location evidence="1">Nucleus</location>
    </subcellularLocation>
</comment>
<dbReference type="GO" id="GO:0046872">
    <property type="term" value="F:metal ion binding"/>
    <property type="evidence" value="ECO:0007669"/>
    <property type="project" value="UniProtKB-KW"/>
</dbReference>
<dbReference type="Gene3D" id="2.60.120.590">
    <property type="entry name" value="Alpha-ketoglutarate-dependent dioxygenase AlkB-like"/>
    <property type="match status" value="1"/>
</dbReference>
<evidence type="ECO:0000259" key="8">
    <source>
        <dbReference type="PROSITE" id="PS51471"/>
    </source>
</evidence>
<evidence type="ECO:0000256" key="1">
    <source>
        <dbReference type="ARBA" id="ARBA00004123"/>
    </source>
</evidence>
<evidence type="ECO:0000256" key="5">
    <source>
        <dbReference type="ARBA" id="ARBA00023002"/>
    </source>
</evidence>
<evidence type="ECO:0000256" key="6">
    <source>
        <dbReference type="ARBA" id="ARBA00023004"/>
    </source>
</evidence>
<dbReference type="InterPro" id="IPR032862">
    <property type="entry name" value="ALKBH6"/>
</dbReference>
<keyword evidence="5" id="KW-0560">Oxidoreductase</keyword>
<comment type="caution">
    <text evidence="9">The sequence shown here is derived from an EMBL/GenBank/DDBJ whole genome shotgun (WGS) entry which is preliminary data.</text>
</comment>
<dbReference type="PANTHER" id="PTHR46030:SF1">
    <property type="entry name" value="ALPHA-KETOGLUTARATE-DEPENDENT DIOXYGENASE ALKB HOMOLOG 6"/>
    <property type="match status" value="1"/>
</dbReference>
<dbReference type="OrthoDB" id="412814at2759"/>
<evidence type="ECO:0000256" key="3">
    <source>
        <dbReference type="ARBA" id="ARBA00022723"/>
    </source>
</evidence>
<evidence type="ECO:0000256" key="4">
    <source>
        <dbReference type="ARBA" id="ARBA00022964"/>
    </source>
</evidence>
<dbReference type="InterPro" id="IPR027450">
    <property type="entry name" value="AlkB-like"/>
</dbReference>
<dbReference type="AlphaFoldDB" id="A0A835ZDT2"/>
<dbReference type="EMBL" id="JAFCMP010000003">
    <property type="protein sequence ID" value="KAG5192602.1"/>
    <property type="molecule type" value="Genomic_DNA"/>
</dbReference>
<name>A0A835ZDT2_9STRA</name>
<keyword evidence="6" id="KW-0408">Iron</keyword>
<evidence type="ECO:0000256" key="2">
    <source>
        <dbReference type="ARBA" id="ARBA00007879"/>
    </source>
</evidence>
<evidence type="ECO:0000313" key="10">
    <source>
        <dbReference type="Proteomes" id="UP000664859"/>
    </source>
</evidence>
<keyword evidence="7" id="KW-0539">Nucleus</keyword>
<keyword evidence="3" id="KW-0479">Metal-binding</keyword>